<dbReference type="InterPro" id="IPR008979">
    <property type="entry name" value="Galactose-bd-like_sf"/>
</dbReference>
<dbReference type="EMBL" id="RPDH01000001">
    <property type="protein sequence ID" value="RPE12188.1"/>
    <property type="molecule type" value="Genomic_DNA"/>
</dbReference>
<dbReference type="Pfam" id="PF16389">
    <property type="entry name" value="DUF4998"/>
    <property type="match status" value="1"/>
</dbReference>
<comment type="caution">
    <text evidence="3">The sequence shown here is derived from an EMBL/GenBank/DDBJ whole genome shotgun (WGS) entry which is preliminary data.</text>
</comment>
<dbReference type="Gene3D" id="2.60.120.260">
    <property type="entry name" value="Galactose-binding domain-like"/>
    <property type="match status" value="1"/>
</dbReference>
<evidence type="ECO:0000259" key="2">
    <source>
        <dbReference type="PROSITE" id="PS50022"/>
    </source>
</evidence>
<dbReference type="OrthoDB" id="3965347at2"/>
<evidence type="ECO:0000313" key="4">
    <source>
        <dbReference type="Proteomes" id="UP000278351"/>
    </source>
</evidence>
<reference evidence="3 4" key="1">
    <citation type="submission" date="2018-11" db="EMBL/GenBank/DDBJ databases">
        <title>Chitinophaga lutea sp.nov., isolate from arsenic contaminated soil.</title>
        <authorList>
            <person name="Zong Y."/>
        </authorList>
    </citation>
    <scope>NUCLEOTIDE SEQUENCE [LARGE SCALE GENOMIC DNA]</scope>
    <source>
        <strain evidence="3 4">ZY74</strain>
    </source>
</reference>
<dbReference type="Pfam" id="PF00754">
    <property type="entry name" value="F5_F8_type_C"/>
    <property type="match status" value="1"/>
</dbReference>
<dbReference type="AlphaFoldDB" id="A0A3N4PWC7"/>
<keyword evidence="4" id="KW-1185">Reference proteome</keyword>
<gene>
    <name evidence="3" type="ORF">EGT74_01110</name>
</gene>
<feature type="signal peptide" evidence="1">
    <location>
        <begin position="1"/>
        <end position="18"/>
    </location>
</feature>
<accession>A0A3N4PWC7</accession>
<dbReference type="SUPFAM" id="SSF49785">
    <property type="entry name" value="Galactose-binding domain-like"/>
    <property type="match status" value="1"/>
</dbReference>
<protein>
    <recommendedName>
        <fullName evidence="2">F5/8 type C domain-containing protein</fullName>
    </recommendedName>
</protein>
<feature type="chain" id="PRO_5018213145" description="F5/8 type C domain-containing protein" evidence="1">
    <location>
        <begin position="19"/>
        <end position="368"/>
    </location>
</feature>
<evidence type="ECO:0000256" key="1">
    <source>
        <dbReference type="SAM" id="SignalP"/>
    </source>
</evidence>
<dbReference type="PROSITE" id="PS51257">
    <property type="entry name" value="PROKAR_LIPOPROTEIN"/>
    <property type="match status" value="1"/>
</dbReference>
<name>A0A3N4PWC7_9BACT</name>
<dbReference type="RefSeq" id="WP_123844643.1">
    <property type="nucleotide sequence ID" value="NZ_RPDH01000001.1"/>
</dbReference>
<dbReference type="Proteomes" id="UP000278351">
    <property type="component" value="Unassembled WGS sequence"/>
</dbReference>
<keyword evidence="1" id="KW-0732">Signal</keyword>
<feature type="domain" description="F5/8 type C" evidence="2">
    <location>
        <begin position="217"/>
        <end position="366"/>
    </location>
</feature>
<dbReference type="PROSITE" id="PS50022">
    <property type="entry name" value="FA58C_3"/>
    <property type="match status" value="1"/>
</dbReference>
<evidence type="ECO:0000313" key="3">
    <source>
        <dbReference type="EMBL" id="RPE12188.1"/>
    </source>
</evidence>
<sequence>MKYILHVFSFLCMLTVVASCDKFTDIHKDFIKNGEIIYAVKPDSVVFIAGKERLMMRLWMENAQNVKEVVVSWNSGQDSLIVPVSFKTGRDSVEVLLKNLEEKSYSFNIYAVDKFGHRSLSYTQFGTAFGNNYAGSLGNRRIKKVTLTEKEGVIDWFAPAEGMILNEVSFTTKRGNDTLVRFPSASFSVTIDVKAGSSFKYRSLYIPQAESIDTFYSAWGTDKMPDTYVLDRSAWKAISVSDETASDGGGKAALIDGNLGSYWHSQWGPNIPSPHWAIIDMGAVKSIAHFSIYRRAGNTDAKTVQFFLGNSSDPNTGWTLAGEGVFSSGDMMNVNNSANATGRYLKIYLPDSNRPPFTAIAEVYGYGK</sequence>
<organism evidence="3 4">
    <name type="scientific">Chitinophaga lutea</name>
    <dbReference type="NCBI Taxonomy" id="2488634"/>
    <lineage>
        <taxon>Bacteria</taxon>
        <taxon>Pseudomonadati</taxon>
        <taxon>Bacteroidota</taxon>
        <taxon>Chitinophagia</taxon>
        <taxon>Chitinophagales</taxon>
        <taxon>Chitinophagaceae</taxon>
        <taxon>Chitinophaga</taxon>
    </lineage>
</organism>
<dbReference type="InterPro" id="IPR000421">
    <property type="entry name" value="FA58C"/>
</dbReference>
<proteinExistence type="predicted"/>